<organism evidence="1 2">
    <name type="scientific">Flagellimonas spongiicola</name>
    <dbReference type="NCBI Taxonomy" id="2942208"/>
    <lineage>
        <taxon>Bacteria</taxon>
        <taxon>Pseudomonadati</taxon>
        <taxon>Bacteroidota</taxon>
        <taxon>Flavobacteriia</taxon>
        <taxon>Flavobacteriales</taxon>
        <taxon>Flavobacteriaceae</taxon>
        <taxon>Flagellimonas</taxon>
    </lineage>
</organism>
<name>A0ABT0PUC4_9FLAO</name>
<keyword evidence="2" id="KW-1185">Reference proteome</keyword>
<dbReference type="Proteomes" id="UP001203607">
    <property type="component" value="Unassembled WGS sequence"/>
</dbReference>
<gene>
    <name evidence="1" type="ORF">M3P19_13365</name>
</gene>
<evidence type="ECO:0000313" key="1">
    <source>
        <dbReference type="EMBL" id="MCL6275003.1"/>
    </source>
</evidence>
<sequence length="220" mass="25696">MSKNNEDKFYGDPELDSIEFNNTIQVLEYYGHTYKTNGNKIFITKTLNGDWELLWNYTTKANDPDWLKTHEPEKTKPKVKLVRLNPDLIGIYEFKTAEQSGNHYIAIDTLKGEYNGLYFGTEASGGHGIFFYGNSMENLKIENEKISFEIGRRDLYQTTRFRIMKHETDLVKDSAVGVSKEKLKYNGEILSHELKLMCKSDLEYCWENKLSFQKLTEKNK</sequence>
<dbReference type="EMBL" id="JAMFMA010000003">
    <property type="protein sequence ID" value="MCL6275003.1"/>
    <property type="molecule type" value="Genomic_DNA"/>
</dbReference>
<reference evidence="1 2" key="1">
    <citation type="submission" date="2022-05" db="EMBL/GenBank/DDBJ databases">
        <authorList>
            <person name="Park J.-S."/>
        </authorList>
    </citation>
    <scope>NUCLEOTIDE SEQUENCE [LARGE SCALE GENOMIC DNA]</scope>
    <source>
        <strain evidence="1 2">2012CJ35-5</strain>
    </source>
</reference>
<protein>
    <submittedName>
        <fullName evidence="1">Uncharacterized protein</fullName>
    </submittedName>
</protein>
<dbReference type="RefSeq" id="WP_249658192.1">
    <property type="nucleotide sequence ID" value="NZ_JAMFMA010000003.1"/>
</dbReference>
<proteinExistence type="predicted"/>
<accession>A0ABT0PUC4</accession>
<evidence type="ECO:0000313" key="2">
    <source>
        <dbReference type="Proteomes" id="UP001203607"/>
    </source>
</evidence>
<comment type="caution">
    <text evidence="1">The sequence shown here is derived from an EMBL/GenBank/DDBJ whole genome shotgun (WGS) entry which is preliminary data.</text>
</comment>